<protein>
    <submittedName>
        <fullName evidence="1">Uncharacterized protein</fullName>
    </submittedName>
</protein>
<organism evidence="1 2">
    <name type="scientific">Caerostris extrusa</name>
    <name type="common">Bark spider</name>
    <name type="synonym">Caerostris bankana</name>
    <dbReference type="NCBI Taxonomy" id="172846"/>
    <lineage>
        <taxon>Eukaryota</taxon>
        <taxon>Metazoa</taxon>
        <taxon>Ecdysozoa</taxon>
        <taxon>Arthropoda</taxon>
        <taxon>Chelicerata</taxon>
        <taxon>Arachnida</taxon>
        <taxon>Araneae</taxon>
        <taxon>Araneomorphae</taxon>
        <taxon>Entelegynae</taxon>
        <taxon>Araneoidea</taxon>
        <taxon>Araneidae</taxon>
        <taxon>Caerostris</taxon>
    </lineage>
</organism>
<dbReference type="AlphaFoldDB" id="A0AAV4MH11"/>
<name>A0AAV4MH11_CAEEX</name>
<dbReference type="Proteomes" id="UP001054945">
    <property type="component" value="Unassembled WGS sequence"/>
</dbReference>
<reference evidence="1 2" key="1">
    <citation type="submission" date="2021-06" db="EMBL/GenBank/DDBJ databases">
        <title>Caerostris extrusa draft genome.</title>
        <authorList>
            <person name="Kono N."/>
            <person name="Arakawa K."/>
        </authorList>
    </citation>
    <scope>NUCLEOTIDE SEQUENCE [LARGE SCALE GENOMIC DNA]</scope>
</reference>
<gene>
    <name evidence="1" type="ORF">CEXT_191071</name>
</gene>
<proteinExistence type="predicted"/>
<keyword evidence="2" id="KW-1185">Reference proteome</keyword>
<accession>A0AAV4MH11</accession>
<comment type="caution">
    <text evidence="1">The sequence shown here is derived from an EMBL/GenBank/DDBJ whole genome shotgun (WGS) entry which is preliminary data.</text>
</comment>
<evidence type="ECO:0000313" key="1">
    <source>
        <dbReference type="EMBL" id="GIX70932.1"/>
    </source>
</evidence>
<sequence>MTSSLTDAWKSYGELIWSVPWNESGRKDLNELSVANLMTVHTSGSSRFSQMTEFLSFGLMNWSLFERFHGEQRMCCLISKPAAVF</sequence>
<evidence type="ECO:0000313" key="2">
    <source>
        <dbReference type="Proteomes" id="UP001054945"/>
    </source>
</evidence>
<dbReference type="EMBL" id="BPLR01002174">
    <property type="protein sequence ID" value="GIX70932.1"/>
    <property type="molecule type" value="Genomic_DNA"/>
</dbReference>